<comment type="caution">
    <text evidence="2">The sequence shown here is derived from an EMBL/GenBank/DDBJ whole genome shotgun (WGS) entry which is preliminary data.</text>
</comment>
<protein>
    <submittedName>
        <fullName evidence="2">Stage V sporulation protein AB</fullName>
    </submittedName>
</protein>
<keyword evidence="1" id="KW-1133">Transmembrane helix</keyword>
<dbReference type="InterPro" id="IPR020144">
    <property type="entry name" value="SpoVAB"/>
</dbReference>
<evidence type="ECO:0000313" key="2">
    <source>
        <dbReference type="EMBL" id="RGS40545.1"/>
    </source>
</evidence>
<dbReference type="EMBL" id="QRVL01000006">
    <property type="protein sequence ID" value="RGS40545.1"/>
    <property type="molecule type" value="Genomic_DNA"/>
</dbReference>
<reference evidence="2 3" key="1">
    <citation type="submission" date="2018-08" db="EMBL/GenBank/DDBJ databases">
        <title>A genome reference for cultivated species of the human gut microbiota.</title>
        <authorList>
            <person name="Zou Y."/>
            <person name="Xue W."/>
            <person name="Luo G."/>
        </authorList>
    </citation>
    <scope>NUCLEOTIDE SEQUENCE [LARGE SCALE GENOMIC DNA]</scope>
    <source>
        <strain evidence="2 3">AF22-12AC</strain>
    </source>
</reference>
<evidence type="ECO:0000313" key="3">
    <source>
        <dbReference type="Proteomes" id="UP000266172"/>
    </source>
</evidence>
<feature type="transmembrane region" description="Helical" evidence="1">
    <location>
        <begin position="83"/>
        <end position="103"/>
    </location>
</feature>
<proteinExistence type="predicted"/>
<dbReference type="RefSeq" id="WP_118097350.1">
    <property type="nucleotide sequence ID" value="NZ_CAKMUY010000002.1"/>
</dbReference>
<sequence>MLIEHIFLGFCGLAAGLAVSAGTFAFLIVIGVIPRMIGKCNRAAETLHFENAVILGGICGNLASVFLQIRIPFGPALLCVYGISAGIFVGSIAVALAEILNTFPITFRRMGLKVGLFWVMLAMAAGKVAGSLYYFLGNFKAQ</sequence>
<keyword evidence="1" id="KW-0472">Membrane</keyword>
<name>A0A395VAT5_9FIRM</name>
<accession>A0A395VAT5</accession>
<organism evidence="2 3">
    <name type="scientific">Roseburia hominis</name>
    <dbReference type="NCBI Taxonomy" id="301301"/>
    <lineage>
        <taxon>Bacteria</taxon>
        <taxon>Bacillati</taxon>
        <taxon>Bacillota</taxon>
        <taxon>Clostridia</taxon>
        <taxon>Lachnospirales</taxon>
        <taxon>Lachnospiraceae</taxon>
        <taxon>Roseburia</taxon>
    </lineage>
</organism>
<dbReference type="AlphaFoldDB" id="A0A395VAT5"/>
<dbReference type="Proteomes" id="UP000266172">
    <property type="component" value="Unassembled WGS sequence"/>
</dbReference>
<dbReference type="Pfam" id="PF13782">
    <property type="entry name" value="SpoVAB"/>
    <property type="match status" value="1"/>
</dbReference>
<feature type="transmembrane region" description="Helical" evidence="1">
    <location>
        <begin position="115"/>
        <end position="136"/>
    </location>
</feature>
<keyword evidence="1" id="KW-0812">Transmembrane</keyword>
<gene>
    <name evidence="2" type="ORF">DWX93_08930</name>
</gene>
<feature type="transmembrane region" description="Helical" evidence="1">
    <location>
        <begin position="6"/>
        <end position="32"/>
    </location>
</feature>
<evidence type="ECO:0000256" key="1">
    <source>
        <dbReference type="SAM" id="Phobius"/>
    </source>
</evidence>